<dbReference type="Proteomes" id="UP000179920">
    <property type="component" value="Chromosome VIII"/>
</dbReference>
<feature type="compositionally biased region" description="Acidic residues" evidence="1">
    <location>
        <begin position="1054"/>
        <end position="1063"/>
    </location>
</feature>
<dbReference type="InterPro" id="IPR019448">
    <property type="entry name" value="NT-C2"/>
</dbReference>
<feature type="compositionally biased region" description="Basic residues" evidence="1">
    <location>
        <begin position="372"/>
        <end position="390"/>
    </location>
</feature>
<dbReference type="EMBL" id="LT558124">
    <property type="protein sequence ID" value="SAM82699.1"/>
    <property type="molecule type" value="Genomic_DNA"/>
</dbReference>
<dbReference type="AlphaFoldDB" id="A0A1K0G5D4"/>
<feature type="compositionally biased region" description="Low complexity" evidence="1">
    <location>
        <begin position="707"/>
        <end position="718"/>
    </location>
</feature>
<name>A0A1K0G5D4_9BASI</name>
<accession>A0A1K0G5D4</accession>
<dbReference type="InterPro" id="IPR039931">
    <property type="entry name" value="EEIG1/2-like"/>
</dbReference>
<feature type="compositionally biased region" description="Basic and acidic residues" evidence="1">
    <location>
        <begin position="151"/>
        <end position="160"/>
    </location>
</feature>
<keyword evidence="6" id="KW-1185">Reference proteome</keyword>
<feature type="region of interest" description="Disordered" evidence="1">
    <location>
        <begin position="271"/>
        <end position="311"/>
    </location>
</feature>
<protein>
    <recommendedName>
        <fullName evidence="2">C2 NT-type domain-containing protein</fullName>
    </recommendedName>
</protein>
<evidence type="ECO:0000313" key="3">
    <source>
        <dbReference type="EMBL" id="SAM82699.1"/>
    </source>
</evidence>
<gene>
    <name evidence="4" type="ORF">UBRO2_04898</name>
    <name evidence="3" type="ORF">UBRO_05060</name>
</gene>
<feature type="region of interest" description="Disordered" evidence="1">
    <location>
        <begin position="69"/>
        <end position="136"/>
    </location>
</feature>
<dbReference type="EMBL" id="ULHB01000129">
    <property type="protein sequence ID" value="SYW82776.1"/>
    <property type="molecule type" value="Genomic_DNA"/>
</dbReference>
<dbReference type="PROSITE" id="PS51840">
    <property type="entry name" value="C2_NT"/>
    <property type="match status" value="1"/>
</dbReference>
<dbReference type="PANTHER" id="PTHR21456:SF1">
    <property type="entry name" value="C2 NT-TYPE DOMAIN-CONTAINING PROTEIN"/>
    <property type="match status" value="1"/>
</dbReference>
<evidence type="ECO:0000313" key="6">
    <source>
        <dbReference type="Proteomes" id="UP000658997"/>
    </source>
</evidence>
<feature type="region of interest" description="Disordered" evidence="1">
    <location>
        <begin position="627"/>
        <end position="661"/>
    </location>
</feature>
<feature type="compositionally biased region" description="Basic and acidic residues" evidence="1">
    <location>
        <begin position="72"/>
        <end position="93"/>
    </location>
</feature>
<organism evidence="3 5">
    <name type="scientific">Ustilago bromivora</name>
    <dbReference type="NCBI Taxonomy" id="307758"/>
    <lineage>
        <taxon>Eukaryota</taxon>
        <taxon>Fungi</taxon>
        <taxon>Dikarya</taxon>
        <taxon>Basidiomycota</taxon>
        <taxon>Ustilaginomycotina</taxon>
        <taxon>Ustilaginomycetes</taxon>
        <taxon>Ustilaginales</taxon>
        <taxon>Ustilaginaceae</taxon>
        <taxon>Ustilago</taxon>
    </lineage>
</organism>
<feature type="compositionally biased region" description="Basic and acidic residues" evidence="1">
    <location>
        <begin position="391"/>
        <end position="401"/>
    </location>
</feature>
<feature type="compositionally biased region" description="Basic and acidic residues" evidence="1">
    <location>
        <begin position="300"/>
        <end position="311"/>
    </location>
</feature>
<reference evidence="4" key="3">
    <citation type="submission" date="2018-08" db="EMBL/GenBank/DDBJ databases">
        <authorList>
            <person name="Guldener U."/>
        </authorList>
    </citation>
    <scope>NUCLEOTIDE SEQUENCE</scope>
    <source>
        <strain evidence="4">UB2</strain>
    </source>
</reference>
<feature type="region of interest" description="Disordered" evidence="1">
    <location>
        <begin position="683"/>
        <end position="786"/>
    </location>
</feature>
<feature type="compositionally biased region" description="Basic and acidic residues" evidence="1">
    <location>
        <begin position="217"/>
        <end position="229"/>
    </location>
</feature>
<evidence type="ECO:0000256" key="1">
    <source>
        <dbReference type="SAM" id="MobiDB-lite"/>
    </source>
</evidence>
<feature type="compositionally biased region" description="Polar residues" evidence="1">
    <location>
        <begin position="278"/>
        <end position="299"/>
    </location>
</feature>
<evidence type="ECO:0000313" key="5">
    <source>
        <dbReference type="Proteomes" id="UP000179920"/>
    </source>
</evidence>
<reference evidence="5" key="2">
    <citation type="submission" date="2016-04" db="EMBL/GenBank/DDBJ databases">
        <authorList>
            <person name="Guldener U."/>
            <person name="Guldener U."/>
        </authorList>
    </citation>
    <scope>NUCLEOTIDE SEQUENCE [LARGE SCALE GENOMIC DNA]</scope>
    <source>
        <strain evidence="5">UB2112</strain>
    </source>
</reference>
<sequence length="1162" mass="124803">MSLLAPFGFGQKHAYFHVQLTIHEVSNVPLVTGLFACKWKTKGSHSLASLQHSAAAAAHQQASRVVSTAARKGKDVVSSKEAAKDIQAIDHDSGASNSLAIGPPHEYAQRQPSDPNSTDAASFISASSRSTSHHNLHKPAFISNLLRHKDKDHDKTKDGDSQSQSSVPVLSPDPTGLNSDRASLAPEEDTDAASSSSPTSRRDSTTSRKTSASRPKSIKDVARQKATETHDNNVDPFLFFTQEPKGETDFIKVNEHRVEWERVIQVGMRVGIGKPKTSGHNDTSHSNSRNDSPALSSKSSAKDLRARSHREQHLEDITTAWGRLMNSELKLTIKQEMPANTKSTTHPSVLGHVLIDLSEFAPEPPSSSSGSRNHHHYHHHHHHHRHHHHGPGGEHSYRERTQRTETRKFLLNDSKTNATVKLTIQMTFLGGAREFYVPPITNGLMVNGLGSIMASNLLEAASQDSASGTAGNGSGSLDSGGTSDESSLRNEPVRATAHIRNRELIGQGLPSASSLSLGHMSFYSQHNMYGPPLKSIYTKQKWNNKVPTENLVAGTPGSEGAKKKPLRTSDTSFFSSRNPADQKPDDLMEALFKGIAVGGRQNGQVQDDTVASKLAAVPAQNSEHLVTAVDSQSLQLERKASHSPERTRERPRTVSTTSNISKKSDRSFSFAFHKSKDKDKVKFADKDKELHKQRLAQGKEKAKGKKSSFMARSKSASSLDVVSLPDDKARSTHLSVPASDGGRLTPGLLVESPSASKEAHSRPSNETTSTGASPTATRASTKRLSSVRWNLGDEVSSAVPTPPTPSQEITPVGETMDKEALDRAAMPPPPSVVVDHAYIPIRAGGITAASSSALNLTGSQTSLPDATAAAAIGNDSVPADGSNPLLTPRAKPLSLQPPVSASTGSKRDADAASIRTFSSATSAPGDEKRKISSNDLKGLYQAGLSIPQSLSTNTSVGLDRLKKTSRAIGQFAKDAKEAAKASRPFSRPNSSADVAMSFRDSQGVSGRERRSKGNRGIEPSEAASKGWSGAGWLRPISTAPAPLPPSSPDLSSSEQDDFEEADGLDSSGVDRLGSLTSRNSDGRRSSATDQTAFSDLLNTPNTAATKSFRSDRPQHNRNDSFASVYHDVQDDDNVWLEKAVRFDAKAVNTTTIPMQGQVFRFH</sequence>
<feature type="compositionally biased region" description="Polar residues" evidence="1">
    <location>
        <begin position="110"/>
        <end position="119"/>
    </location>
</feature>
<feature type="compositionally biased region" description="Basic and acidic residues" evidence="1">
    <location>
        <begin position="1108"/>
        <end position="1118"/>
    </location>
</feature>
<feature type="region of interest" description="Disordered" evidence="1">
    <location>
        <begin position="874"/>
        <end position="911"/>
    </location>
</feature>
<evidence type="ECO:0000259" key="2">
    <source>
        <dbReference type="PROSITE" id="PS51840"/>
    </source>
</evidence>
<feature type="compositionally biased region" description="Low complexity" evidence="1">
    <location>
        <begin position="465"/>
        <end position="485"/>
    </location>
</feature>
<feature type="compositionally biased region" description="Low complexity" evidence="1">
    <location>
        <begin position="161"/>
        <end position="173"/>
    </location>
</feature>
<dbReference type="PANTHER" id="PTHR21456">
    <property type="entry name" value="FAMILY WITH SEQUENCE SIMILARITY 102"/>
    <property type="match status" value="1"/>
</dbReference>
<feature type="compositionally biased region" description="Basic and acidic residues" evidence="1">
    <location>
        <begin position="636"/>
        <end position="652"/>
    </location>
</feature>
<dbReference type="Proteomes" id="UP000658997">
    <property type="component" value="Unassembled WGS sequence"/>
</dbReference>
<feature type="compositionally biased region" description="Polar residues" evidence="1">
    <location>
        <begin position="568"/>
        <end position="579"/>
    </location>
</feature>
<feature type="region of interest" description="Disordered" evidence="1">
    <location>
        <begin position="360"/>
        <end position="401"/>
    </location>
</feature>
<proteinExistence type="predicted"/>
<feature type="compositionally biased region" description="Basic and acidic residues" evidence="1">
    <location>
        <begin position="683"/>
        <end position="701"/>
    </location>
</feature>
<feature type="region of interest" description="Disordered" evidence="1">
    <location>
        <begin position="974"/>
        <end position="1118"/>
    </location>
</feature>
<reference evidence="3" key="1">
    <citation type="submission" date="2016-04" db="EMBL/GenBank/DDBJ databases">
        <authorList>
            <person name="Evans L.H."/>
            <person name="Alamgir A."/>
            <person name="Owens N."/>
            <person name="Weber N.D."/>
            <person name="Virtaneva K."/>
            <person name="Barbian K."/>
            <person name="Babar A."/>
            <person name="Rosenke K."/>
        </authorList>
    </citation>
    <scope>NUCLEOTIDE SEQUENCE</scope>
    <source>
        <strain evidence="3">UB2112</strain>
    </source>
</reference>
<feature type="compositionally biased region" description="Polar residues" evidence="1">
    <location>
        <begin position="764"/>
        <end position="786"/>
    </location>
</feature>
<feature type="region of interest" description="Disordered" evidence="1">
    <location>
        <begin position="464"/>
        <end position="491"/>
    </location>
</feature>
<feature type="domain" description="C2 NT-type" evidence="2">
    <location>
        <begin position="6"/>
        <end position="428"/>
    </location>
</feature>
<feature type="region of interest" description="Disordered" evidence="1">
    <location>
        <begin position="151"/>
        <end position="229"/>
    </location>
</feature>
<evidence type="ECO:0000313" key="4">
    <source>
        <dbReference type="EMBL" id="SYW82776.1"/>
    </source>
</evidence>
<feature type="region of interest" description="Disordered" evidence="1">
    <location>
        <begin position="549"/>
        <end position="584"/>
    </location>
</feature>
<feature type="compositionally biased region" description="Low complexity" evidence="1">
    <location>
        <begin position="120"/>
        <end position="130"/>
    </location>
</feature>
<feature type="compositionally biased region" description="Polar residues" evidence="1">
    <location>
        <begin position="1087"/>
        <end position="1107"/>
    </location>
</feature>
<dbReference type="OrthoDB" id="3365224at2759"/>